<sequence length="134" mass="15129">MLKMVADESGRGRVYGLDIQKDALENTTSLLDESLNPNEKELVKLFAICHSRMGEVVPKDSSVRPNLDSLSRSVLTNSMKEEFEAVQAFASGLSVESWICCKFQMLNRPLAPYPLARIKTTFKRHLNQEEIRLG</sequence>
<keyword evidence="2" id="KW-1185">Reference proteome</keyword>
<name>A0AAP0WQU4_LIQFO</name>
<dbReference type="PANTHER" id="PTHR35276:SF1">
    <property type="entry name" value="TRNA (MNM(5)S(2)U34)-METHYLTRANSFERASE, CHLOROPLASTIC"/>
    <property type="match status" value="1"/>
</dbReference>
<comment type="caution">
    <text evidence="1">The sequence shown here is derived from an EMBL/GenBank/DDBJ whole genome shotgun (WGS) entry which is preliminary data.</text>
</comment>
<protein>
    <submittedName>
        <fullName evidence="1">Uncharacterized protein</fullName>
    </submittedName>
</protein>
<reference evidence="1 2" key="1">
    <citation type="journal article" date="2024" name="Plant J.">
        <title>Genome sequences and population genomics reveal climatic adaptation and genomic divergence between two closely related sweetgum species.</title>
        <authorList>
            <person name="Xu W.Q."/>
            <person name="Ren C.Q."/>
            <person name="Zhang X.Y."/>
            <person name="Comes H.P."/>
            <person name="Liu X.H."/>
            <person name="Li Y.G."/>
            <person name="Kettle C.J."/>
            <person name="Jalonen R."/>
            <person name="Gaisberger H."/>
            <person name="Ma Y.Z."/>
            <person name="Qiu Y.X."/>
        </authorList>
    </citation>
    <scope>NUCLEOTIDE SEQUENCE [LARGE SCALE GENOMIC DNA]</scope>
    <source>
        <strain evidence="1">Hangzhou</strain>
    </source>
</reference>
<dbReference type="Gene3D" id="3.40.50.150">
    <property type="entry name" value="Vaccinia Virus protein VP39"/>
    <property type="match status" value="1"/>
</dbReference>
<dbReference type="InterPro" id="IPR029063">
    <property type="entry name" value="SAM-dependent_MTases_sf"/>
</dbReference>
<organism evidence="1 2">
    <name type="scientific">Liquidambar formosana</name>
    <name type="common">Formosan gum</name>
    <dbReference type="NCBI Taxonomy" id="63359"/>
    <lineage>
        <taxon>Eukaryota</taxon>
        <taxon>Viridiplantae</taxon>
        <taxon>Streptophyta</taxon>
        <taxon>Embryophyta</taxon>
        <taxon>Tracheophyta</taxon>
        <taxon>Spermatophyta</taxon>
        <taxon>Magnoliopsida</taxon>
        <taxon>eudicotyledons</taxon>
        <taxon>Gunneridae</taxon>
        <taxon>Pentapetalae</taxon>
        <taxon>Saxifragales</taxon>
        <taxon>Altingiaceae</taxon>
        <taxon>Liquidambar</taxon>
    </lineage>
</organism>
<dbReference type="EMBL" id="JBBPBK010000011">
    <property type="protein sequence ID" value="KAK9275576.1"/>
    <property type="molecule type" value="Genomic_DNA"/>
</dbReference>
<gene>
    <name evidence="1" type="ORF">L1049_022843</name>
</gene>
<accession>A0AAP0WQU4</accession>
<dbReference type="AlphaFoldDB" id="A0AAP0WQU4"/>
<dbReference type="Pfam" id="PF06962">
    <property type="entry name" value="rRNA_methylase"/>
    <property type="match status" value="1"/>
</dbReference>
<evidence type="ECO:0000313" key="1">
    <source>
        <dbReference type="EMBL" id="KAK9275576.1"/>
    </source>
</evidence>
<proteinExistence type="predicted"/>
<evidence type="ECO:0000313" key="2">
    <source>
        <dbReference type="Proteomes" id="UP001415857"/>
    </source>
</evidence>
<dbReference type="InterPro" id="IPR010719">
    <property type="entry name" value="MnmM_MeTrfase"/>
</dbReference>
<dbReference type="Proteomes" id="UP001415857">
    <property type="component" value="Unassembled WGS sequence"/>
</dbReference>
<dbReference type="PANTHER" id="PTHR35276">
    <property type="entry name" value="S-ADENOSYL-L-METHIONINE-DEPENDENT METHYLTRANSFERASES SUPERFAMILY PROTEIN"/>
    <property type="match status" value="1"/>
</dbReference>